<sequence length="104" mass="12281">MDNTTPKAKESTRLVLVDIKKLHRAQRLIKDNPTSWPWKLCMHMVKQAYDVECDEPMPEIGDRNGNFICTRVDLDTGEYEFLSERTYNHRVMNGYELVREVPHD</sequence>
<dbReference type="RefSeq" id="WP_212563239.1">
    <property type="nucleotide sequence ID" value="NZ_SPSG02000040.1"/>
</dbReference>
<protein>
    <recommendedName>
        <fullName evidence="2">Phage protein</fullName>
    </recommendedName>
</protein>
<name>A0A9X8VC00_SERMA</name>
<proteinExistence type="predicted"/>
<reference evidence="1" key="1">
    <citation type="submission" date="2019-03" db="EMBL/GenBank/DDBJ databases">
        <title>Serratia marcescens strain N2 draft genome.</title>
        <authorList>
            <person name="Yassin A."/>
            <person name="El-Kenawy N."/>
            <person name="Youssef N.H."/>
        </authorList>
    </citation>
    <scope>NUCLEOTIDE SEQUENCE [LARGE SCALE GENOMIC DNA]</scope>
    <source>
        <strain evidence="1">N2</strain>
    </source>
</reference>
<accession>A0A9X8VC00</accession>
<dbReference type="EMBL" id="SPSG01004307">
    <property type="protein sequence ID" value="TFU39552.1"/>
    <property type="molecule type" value="Genomic_DNA"/>
</dbReference>
<evidence type="ECO:0008006" key="2">
    <source>
        <dbReference type="Google" id="ProtNLM"/>
    </source>
</evidence>
<comment type="caution">
    <text evidence="1">The sequence shown here is derived from an EMBL/GenBank/DDBJ whole genome shotgun (WGS) entry which is preliminary data.</text>
</comment>
<dbReference type="AlphaFoldDB" id="A0A9X8VC00"/>
<organism evidence="1">
    <name type="scientific">Serratia marcescens</name>
    <dbReference type="NCBI Taxonomy" id="615"/>
    <lineage>
        <taxon>Bacteria</taxon>
        <taxon>Pseudomonadati</taxon>
        <taxon>Pseudomonadota</taxon>
        <taxon>Gammaproteobacteria</taxon>
        <taxon>Enterobacterales</taxon>
        <taxon>Yersiniaceae</taxon>
        <taxon>Serratia</taxon>
    </lineage>
</organism>
<evidence type="ECO:0000313" key="1">
    <source>
        <dbReference type="EMBL" id="TFU39552.1"/>
    </source>
</evidence>
<gene>
    <name evidence="1" type="ORF">E0L31_30590</name>
</gene>